<proteinExistence type="predicted"/>
<accession>A0ABW4L669</accession>
<organism evidence="6 7">
    <name type="scientific">Georgenia deserti</name>
    <dbReference type="NCBI Taxonomy" id="2093781"/>
    <lineage>
        <taxon>Bacteria</taxon>
        <taxon>Bacillati</taxon>
        <taxon>Actinomycetota</taxon>
        <taxon>Actinomycetes</taxon>
        <taxon>Micrococcales</taxon>
        <taxon>Bogoriellaceae</taxon>
        <taxon>Georgenia</taxon>
    </lineage>
</organism>
<dbReference type="EMBL" id="JBHUEE010000005">
    <property type="protein sequence ID" value="MFD1718447.1"/>
    <property type="molecule type" value="Genomic_DNA"/>
</dbReference>
<feature type="domain" description="HTH iclR-type" evidence="4">
    <location>
        <begin position="2"/>
        <end position="63"/>
    </location>
</feature>
<name>A0ABW4L669_9MICO</name>
<reference evidence="7" key="1">
    <citation type="journal article" date="2019" name="Int. J. Syst. Evol. Microbiol.">
        <title>The Global Catalogue of Microorganisms (GCM) 10K type strain sequencing project: providing services to taxonomists for standard genome sequencing and annotation.</title>
        <authorList>
            <consortium name="The Broad Institute Genomics Platform"/>
            <consortium name="The Broad Institute Genome Sequencing Center for Infectious Disease"/>
            <person name="Wu L."/>
            <person name="Ma J."/>
        </authorList>
    </citation>
    <scope>NUCLEOTIDE SEQUENCE [LARGE SCALE GENOMIC DNA]</scope>
    <source>
        <strain evidence="7">JCM 17130</strain>
    </source>
</reference>
<protein>
    <submittedName>
        <fullName evidence="6">IclR family transcriptional regulator</fullName>
    </submittedName>
</protein>
<dbReference type="InterPro" id="IPR029016">
    <property type="entry name" value="GAF-like_dom_sf"/>
</dbReference>
<dbReference type="Pfam" id="PF01614">
    <property type="entry name" value="IclR_C"/>
    <property type="match status" value="1"/>
</dbReference>
<dbReference type="InterPro" id="IPR036390">
    <property type="entry name" value="WH_DNA-bd_sf"/>
</dbReference>
<dbReference type="PANTHER" id="PTHR30136">
    <property type="entry name" value="HELIX-TURN-HELIX TRANSCRIPTIONAL REGULATOR, ICLR FAMILY"/>
    <property type="match status" value="1"/>
</dbReference>
<dbReference type="RefSeq" id="WP_388006750.1">
    <property type="nucleotide sequence ID" value="NZ_JBHUEE010000005.1"/>
</dbReference>
<evidence type="ECO:0000313" key="6">
    <source>
        <dbReference type="EMBL" id="MFD1718447.1"/>
    </source>
</evidence>
<dbReference type="SUPFAM" id="SSF46785">
    <property type="entry name" value="Winged helix' DNA-binding domain"/>
    <property type="match status" value="1"/>
</dbReference>
<evidence type="ECO:0000256" key="2">
    <source>
        <dbReference type="ARBA" id="ARBA00023125"/>
    </source>
</evidence>
<evidence type="ECO:0000259" key="5">
    <source>
        <dbReference type="PROSITE" id="PS51078"/>
    </source>
</evidence>
<dbReference type="PANTHER" id="PTHR30136:SF35">
    <property type="entry name" value="HTH-TYPE TRANSCRIPTIONAL REGULATOR RV1719"/>
    <property type="match status" value="1"/>
</dbReference>
<keyword evidence="2" id="KW-0238">DNA-binding</keyword>
<feature type="domain" description="IclR-ED" evidence="5">
    <location>
        <begin position="64"/>
        <end position="248"/>
    </location>
</feature>
<dbReference type="InterPro" id="IPR050707">
    <property type="entry name" value="HTH_MetabolicPath_Reg"/>
</dbReference>
<comment type="caution">
    <text evidence="6">The sequence shown here is derived from an EMBL/GenBank/DDBJ whole genome shotgun (WGS) entry which is preliminary data.</text>
</comment>
<gene>
    <name evidence="6" type="ORF">ACFSE6_11410</name>
</gene>
<sequence>MLRSAERALRVVQLLGQRGRVSLTEVARELGVSPSTAHRLLTTCCEMGFARQEDSGGTYESGAVLQELSLAFSRATALRDAGAAQLSKAAKQLRETVSVVVLEGRDVRFVETLESDRAVRVATPLGRTLPAHATAGGLAMLAALAPDELHRRFPTRGLPQVSWSAITTWDDLLAELGRVRERGWAIQIGEADEEVVAVGHAILDGLGLPRASLVVSAPRARITTSEEARAVATALEPHAHKIQRRLRGSH</sequence>
<evidence type="ECO:0000313" key="7">
    <source>
        <dbReference type="Proteomes" id="UP001597277"/>
    </source>
</evidence>
<dbReference type="Gene3D" id="1.10.10.10">
    <property type="entry name" value="Winged helix-like DNA-binding domain superfamily/Winged helix DNA-binding domain"/>
    <property type="match status" value="1"/>
</dbReference>
<dbReference type="InterPro" id="IPR036388">
    <property type="entry name" value="WH-like_DNA-bd_sf"/>
</dbReference>
<dbReference type="Proteomes" id="UP001597277">
    <property type="component" value="Unassembled WGS sequence"/>
</dbReference>
<evidence type="ECO:0000256" key="3">
    <source>
        <dbReference type="ARBA" id="ARBA00023163"/>
    </source>
</evidence>
<evidence type="ECO:0000259" key="4">
    <source>
        <dbReference type="PROSITE" id="PS51077"/>
    </source>
</evidence>
<dbReference type="SMART" id="SM00346">
    <property type="entry name" value="HTH_ICLR"/>
    <property type="match status" value="1"/>
</dbReference>
<dbReference type="InterPro" id="IPR014757">
    <property type="entry name" value="Tscrpt_reg_IclR_C"/>
</dbReference>
<dbReference type="SUPFAM" id="SSF55781">
    <property type="entry name" value="GAF domain-like"/>
    <property type="match status" value="1"/>
</dbReference>
<evidence type="ECO:0000256" key="1">
    <source>
        <dbReference type="ARBA" id="ARBA00023015"/>
    </source>
</evidence>
<dbReference type="InterPro" id="IPR005471">
    <property type="entry name" value="Tscrpt_reg_IclR_N"/>
</dbReference>
<keyword evidence="3" id="KW-0804">Transcription</keyword>
<dbReference type="Gene3D" id="3.30.450.40">
    <property type="match status" value="1"/>
</dbReference>
<dbReference type="PROSITE" id="PS51078">
    <property type="entry name" value="ICLR_ED"/>
    <property type="match status" value="1"/>
</dbReference>
<dbReference type="Pfam" id="PF09339">
    <property type="entry name" value="HTH_IclR"/>
    <property type="match status" value="1"/>
</dbReference>
<keyword evidence="1" id="KW-0805">Transcription regulation</keyword>
<dbReference type="PROSITE" id="PS51077">
    <property type="entry name" value="HTH_ICLR"/>
    <property type="match status" value="1"/>
</dbReference>
<keyword evidence="7" id="KW-1185">Reference proteome</keyword>